<gene>
    <name evidence="8" type="ORF">LTR36_004689</name>
</gene>
<dbReference type="SUPFAM" id="SSF47459">
    <property type="entry name" value="HLH, helix-loop-helix DNA-binding domain"/>
    <property type="match status" value="1"/>
</dbReference>
<dbReference type="AlphaFoldDB" id="A0AAV9JFD3"/>
<name>A0AAV9JFD3_9PEZI</name>
<dbReference type="GO" id="GO:0046983">
    <property type="term" value="F:protein dimerization activity"/>
    <property type="evidence" value="ECO:0007669"/>
    <property type="project" value="InterPro"/>
</dbReference>
<proteinExistence type="predicted"/>
<dbReference type="InterPro" id="IPR036638">
    <property type="entry name" value="HLH_DNA-bd_sf"/>
</dbReference>
<dbReference type="InterPro" id="IPR057072">
    <property type="entry name" value="bHLH_INO4"/>
</dbReference>
<keyword evidence="2" id="KW-0805">Transcription regulation</keyword>
<keyword evidence="3" id="KW-0238">DNA-binding</keyword>
<evidence type="ECO:0000256" key="5">
    <source>
        <dbReference type="ARBA" id="ARBA00023242"/>
    </source>
</evidence>
<dbReference type="GO" id="GO:0000981">
    <property type="term" value="F:DNA-binding transcription factor activity, RNA polymerase II-specific"/>
    <property type="evidence" value="ECO:0007669"/>
    <property type="project" value="TreeGrafter"/>
</dbReference>
<dbReference type="EMBL" id="JAVFHQ010000028">
    <property type="protein sequence ID" value="KAK4543915.1"/>
    <property type="molecule type" value="Genomic_DNA"/>
</dbReference>
<comment type="caution">
    <text evidence="8">The sequence shown here is derived from an EMBL/GenBank/DDBJ whole genome shotgun (WGS) entry which is preliminary data.</text>
</comment>
<dbReference type="InterPro" id="IPR052207">
    <property type="entry name" value="Max-like/E-box_TFs"/>
</dbReference>
<dbReference type="PANTHER" id="PTHR15741">
    <property type="entry name" value="BASIC HELIX-LOOP-HELIX ZIP TRANSCRIPTION FACTOR"/>
    <property type="match status" value="1"/>
</dbReference>
<feature type="compositionally biased region" description="Basic and acidic residues" evidence="6">
    <location>
        <begin position="1"/>
        <end position="15"/>
    </location>
</feature>
<evidence type="ECO:0000256" key="4">
    <source>
        <dbReference type="ARBA" id="ARBA00023163"/>
    </source>
</evidence>
<dbReference type="PROSITE" id="PS50888">
    <property type="entry name" value="BHLH"/>
    <property type="match status" value="1"/>
</dbReference>
<dbReference type="GO" id="GO:0005634">
    <property type="term" value="C:nucleus"/>
    <property type="evidence" value="ECO:0007669"/>
    <property type="project" value="UniProtKB-SubCell"/>
</dbReference>
<accession>A0AAV9JFD3</accession>
<feature type="domain" description="BHLH" evidence="7">
    <location>
        <begin position="14"/>
        <end position="65"/>
    </location>
</feature>
<reference evidence="8 9" key="1">
    <citation type="submission" date="2021-11" db="EMBL/GenBank/DDBJ databases">
        <title>Black yeast isolated from Biological Soil Crust.</title>
        <authorList>
            <person name="Kurbessoian T."/>
        </authorList>
    </citation>
    <scope>NUCLEOTIDE SEQUENCE [LARGE SCALE GENOMIC DNA]</scope>
    <source>
        <strain evidence="8 9">CCFEE 5522</strain>
    </source>
</reference>
<dbReference type="SMART" id="SM00353">
    <property type="entry name" value="HLH"/>
    <property type="match status" value="1"/>
</dbReference>
<evidence type="ECO:0000256" key="6">
    <source>
        <dbReference type="SAM" id="MobiDB-lite"/>
    </source>
</evidence>
<feature type="region of interest" description="Disordered" evidence="6">
    <location>
        <begin position="1"/>
        <end position="27"/>
    </location>
</feature>
<keyword evidence="4" id="KW-0804">Transcription</keyword>
<organism evidence="8 9">
    <name type="scientific">Oleoguttula mirabilis</name>
    <dbReference type="NCBI Taxonomy" id="1507867"/>
    <lineage>
        <taxon>Eukaryota</taxon>
        <taxon>Fungi</taxon>
        <taxon>Dikarya</taxon>
        <taxon>Ascomycota</taxon>
        <taxon>Pezizomycotina</taxon>
        <taxon>Dothideomycetes</taxon>
        <taxon>Dothideomycetidae</taxon>
        <taxon>Mycosphaerellales</taxon>
        <taxon>Teratosphaeriaceae</taxon>
        <taxon>Oleoguttula</taxon>
    </lineage>
</organism>
<dbReference type="PANTHER" id="PTHR15741:SF39">
    <property type="entry name" value="BHLH TRANSCRIPTION FACTOR (EUROFUNG)"/>
    <property type="match status" value="1"/>
</dbReference>
<protein>
    <recommendedName>
        <fullName evidence="7">BHLH domain-containing protein</fullName>
    </recommendedName>
</protein>
<evidence type="ECO:0000259" key="7">
    <source>
        <dbReference type="PROSITE" id="PS50888"/>
    </source>
</evidence>
<feature type="compositionally biased region" description="Basic and acidic residues" evidence="6">
    <location>
        <begin position="95"/>
        <end position="113"/>
    </location>
</feature>
<dbReference type="Gene3D" id="4.10.280.10">
    <property type="entry name" value="Helix-loop-helix DNA-binding domain"/>
    <property type="match status" value="1"/>
</dbReference>
<evidence type="ECO:0000313" key="9">
    <source>
        <dbReference type="Proteomes" id="UP001324427"/>
    </source>
</evidence>
<feature type="region of interest" description="Disordered" evidence="6">
    <location>
        <begin position="95"/>
        <end position="128"/>
    </location>
</feature>
<evidence type="ECO:0000313" key="8">
    <source>
        <dbReference type="EMBL" id="KAK4543915.1"/>
    </source>
</evidence>
<keyword evidence="5" id="KW-0539">Nucleus</keyword>
<dbReference type="Pfam" id="PF23181">
    <property type="entry name" value="bHLH_INO4"/>
    <property type="match status" value="1"/>
</dbReference>
<dbReference type="GO" id="GO:0000978">
    <property type="term" value="F:RNA polymerase II cis-regulatory region sequence-specific DNA binding"/>
    <property type="evidence" value="ECO:0007669"/>
    <property type="project" value="TreeGrafter"/>
</dbReference>
<dbReference type="Proteomes" id="UP001324427">
    <property type="component" value="Unassembled WGS sequence"/>
</dbReference>
<evidence type="ECO:0000256" key="1">
    <source>
        <dbReference type="ARBA" id="ARBA00004123"/>
    </source>
</evidence>
<evidence type="ECO:0000256" key="2">
    <source>
        <dbReference type="ARBA" id="ARBA00023015"/>
    </source>
</evidence>
<sequence>MNGADNKPRLTDQQKKQNHIVSEQKRREAIRRGFDRLSQIVPGMEGQGRSEALVLAATVEYLKQQVAKKEELKAKAKERGMSEREFERAYQGAVKELETAEKDDGEGGREVKVEGGSSRRGHGGSGGR</sequence>
<evidence type="ECO:0000256" key="3">
    <source>
        <dbReference type="ARBA" id="ARBA00023125"/>
    </source>
</evidence>
<keyword evidence="9" id="KW-1185">Reference proteome</keyword>
<comment type="subcellular location">
    <subcellularLocation>
        <location evidence="1">Nucleus</location>
    </subcellularLocation>
</comment>
<dbReference type="InterPro" id="IPR011598">
    <property type="entry name" value="bHLH_dom"/>
</dbReference>